<dbReference type="EMBL" id="FQZA01000002">
    <property type="protein sequence ID" value="SHI65681.1"/>
    <property type="molecule type" value="Genomic_DNA"/>
</dbReference>
<reference evidence="1 2" key="1">
    <citation type="submission" date="2016-11" db="EMBL/GenBank/DDBJ databases">
        <authorList>
            <person name="Jaros S."/>
            <person name="Januszkiewicz K."/>
            <person name="Wedrychowicz H."/>
        </authorList>
    </citation>
    <scope>NUCLEOTIDE SEQUENCE [LARGE SCALE GENOMIC DNA]</scope>
    <source>
        <strain evidence="1 2">DSM 26892</strain>
    </source>
</reference>
<dbReference type="AlphaFoldDB" id="A0A1M6CXU6"/>
<evidence type="ECO:0000313" key="1">
    <source>
        <dbReference type="EMBL" id="SHI65681.1"/>
    </source>
</evidence>
<name>A0A1M6CXU6_9RHOB</name>
<accession>A0A1M6CXU6</accession>
<organism evidence="1 2">
    <name type="scientific">Palleronia salina</name>
    <dbReference type="NCBI Taxonomy" id="313368"/>
    <lineage>
        <taxon>Bacteria</taxon>
        <taxon>Pseudomonadati</taxon>
        <taxon>Pseudomonadota</taxon>
        <taxon>Alphaproteobacteria</taxon>
        <taxon>Rhodobacterales</taxon>
        <taxon>Roseobacteraceae</taxon>
        <taxon>Palleronia</taxon>
    </lineage>
</organism>
<sequence>MLAASGGLVAAQRVFEAQGFTYRETREDPNSYTNIPDGALRTYGTWPTQENGPKFPTRGLIDRAMLSGSYLMEIFAYFSPDGKEVLAVNLSTVWK</sequence>
<dbReference type="Proteomes" id="UP000184040">
    <property type="component" value="Unassembled WGS sequence"/>
</dbReference>
<proteinExistence type="predicted"/>
<evidence type="ECO:0000313" key="2">
    <source>
        <dbReference type="Proteomes" id="UP000184040"/>
    </source>
</evidence>
<protein>
    <submittedName>
        <fullName evidence="1">Uncharacterized protein</fullName>
    </submittedName>
</protein>
<keyword evidence="2" id="KW-1185">Reference proteome</keyword>
<gene>
    <name evidence="1" type="ORF">SAMN04488012_102192</name>
</gene>